<reference evidence="1" key="1">
    <citation type="submission" date="2014-11" db="EMBL/GenBank/DDBJ databases">
        <authorList>
            <person name="Amaro Gonzalez C."/>
        </authorList>
    </citation>
    <scope>NUCLEOTIDE SEQUENCE</scope>
</reference>
<proteinExistence type="predicted"/>
<name>A0A0E9RQV4_ANGAN</name>
<dbReference type="EMBL" id="GBXM01077832">
    <property type="protein sequence ID" value="JAH30745.1"/>
    <property type="molecule type" value="Transcribed_RNA"/>
</dbReference>
<protein>
    <submittedName>
        <fullName evidence="1">Uncharacterized protein</fullName>
    </submittedName>
</protein>
<reference evidence="1" key="2">
    <citation type="journal article" date="2015" name="Fish Shellfish Immunol.">
        <title>Early steps in the European eel (Anguilla anguilla)-Vibrio vulnificus interaction in the gills: Role of the RtxA13 toxin.</title>
        <authorList>
            <person name="Callol A."/>
            <person name="Pajuelo D."/>
            <person name="Ebbesson L."/>
            <person name="Teles M."/>
            <person name="MacKenzie S."/>
            <person name="Amaro C."/>
        </authorList>
    </citation>
    <scope>NUCLEOTIDE SEQUENCE</scope>
</reference>
<organism evidence="1">
    <name type="scientific">Anguilla anguilla</name>
    <name type="common">European freshwater eel</name>
    <name type="synonym">Muraena anguilla</name>
    <dbReference type="NCBI Taxonomy" id="7936"/>
    <lineage>
        <taxon>Eukaryota</taxon>
        <taxon>Metazoa</taxon>
        <taxon>Chordata</taxon>
        <taxon>Craniata</taxon>
        <taxon>Vertebrata</taxon>
        <taxon>Euteleostomi</taxon>
        <taxon>Actinopterygii</taxon>
        <taxon>Neopterygii</taxon>
        <taxon>Teleostei</taxon>
        <taxon>Anguilliformes</taxon>
        <taxon>Anguillidae</taxon>
        <taxon>Anguilla</taxon>
    </lineage>
</organism>
<evidence type="ECO:0000313" key="1">
    <source>
        <dbReference type="EMBL" id="JAH30745.1"/>
    </source>
</evidence>
<sequence>MNILLHLQFTISTLKDYVSPSLGHIHKISQIKSADLGSALPGPKKKKSIIS</sequence>
<dbReference type="AlphaFoldDB" id="A0A0E9RQV4"/>
<accession>A0A0E9RQV4</accession>